<dbReference type="EMBL" id="WIPF01000009">
    <property type="protein sequence ID" value="KAF3230209.1"/>
    <property type="molecule type" value="Genomic_DNA"/>
</dbReference>
<dbReference type="OrthoDB" id="5346488at2759"/>
<dbReference type="Proteomes" id="UP000483672">
    <property type="component" value="Unassembled WGS sequence"/>
</dbReference>
<name>A0A6G1MFL7_ORBOL</name>
<sequence length="234" mass="25931">MISFSDFISALQKITPQEYGWQYIVAVAIVIVTVLISCNWTYLNTGYRGPGCPQFYKPQAESPTRGRNYIPLHLAFPHDGTLDYREKFYFNSNDPDSLRKGLGRYGMAGSTNVVDANVNAYGPVIVLPTLHGFILGHRKLLLVDNGITARDLLWPSARTFFLAVYPEDAFQAMISVGSPLLETLVNPGPTWANQKIFVTSKRWPGQCASPSGSPGVGARPLDREEILHSDTIDH</sequence>
<protein>
    <submittedName>
        <fullName evidence="3">Uncharacterized protein</fullName>
    </submittedName>
</protein>
<evidence type="ECO:0000313" key="2">
    <source>
        <dbReference type="EMBL" id="KAF3198044.1"/>
    </source>
</evidence>
<proteinExistence type="predicted"/>
<accession>A0A6G1MFL7</accession>
<dbReference type="EMBL" id="WIWT01000141">
    <property type="protein sequence ID" value="KAF3198044.1"/>
    <property type="molecule type" value="Genomic_DNA"/>
</dbReference>
<dbReference type="AlphaFoldDB" id="A0A6G1MFL7"/>
<reference evidence="3 4" key="1">
    <citation type="submission" date="2019-06" db="EMBL/GenBank/DDBJ databases">
        <authorList>
            <person name="Palmer J.M."/>
        </authorList>
    </citation>
    <scope>NUCLEOTIDE SEQUENCE [LARGE SCALE GENOMIC DNA]</scope>
    <source>
        <strain evidence="3 4">TWF191</strain>
        <strain evidence="2">TWF679</strain>
    </source>
</reference>
<gene>
    <name evidence="3" type="ORF">TWF191_010907</name>
    <name evidence="2" type="ORF">TWF679_002403</name>
</gene>
<dbReference type="Proteomes" id="UP000614610">
    <property type="component" value="Unassembled WGS sequence"/>
</dbReference>
<evidence type="ECO:0000256" key="1">
    <source>
        <dbReference type="SAM" id="Phobius"/>
    </source>
</evidence>
<comment type="caution">
    <text evidence="3">The sequence shown here is derived from an EMBL/GenBank/DDBJ whole genome shotgun (WGS) entry which is preliminary data.</text>
</comment>
<keyword evidence="1" id="KW-0472">Membrane</keyword>
<evidence type="ECO:0000313" key="3">
    <source>
        <dbReference type="EMBL" id="KAF3230209.1"/>
    </source>
</evidence>
<feature type="transmembrane region" description="Helical" evidence="1">
    <location>
        <begin position="21"/>
        <end position="43"/>
    </location>
</feature>
<keyword evidence="1" id="KW-1133">Transmembrane helix</keyword>
<organism evidence="3 4">
    <name type="scientific">Orbilia oligospora</name>
    <name type="common">Nematode-trapping fungus</name>
    <name type="synonym">Arthrobotrys oligospora</name>
    <dbReference type="NCBI Taxonomy" id="2813651"/>
    <lineage>
        <taxon>Eukaryota</taxon>
        <taxon>Fungi</taxon>
        <taxon>Dikarya</taxon>
        <taxon>Ascomycota</taxon>
        <taxon>Pezizomycotina</taxon>
        <taxon>Orbiliomycetes</taxon>
        <taxon>Orbiliales</taxon>
        <taxon>Orbiliaceae</taxon>
        <taxon>Orbilia</taxon>
    </lineage>
</organism>
<evidence type="ECO:0000313" key="4">
    <source>
        <dbReference type="Proteomes" id="UP000483672"/>
    </source>
</evidence>
<keyword evidence="1" id="KW-0812">Transmembrane</keyword>